<dbReference type="SUPFAM" id="SSF53474">
    <property type="entry name" value="alpha/beta-Hydrolases"/>
    <property type="match status" value="1"/>
</dbReference>
<evidence type="ECO:0000313" key="4">
    <source>
        <dbReference type="Proteomes" id="UP000678499"/>
    </source>
</evidence>
<dbReference type="EMBL" id="CAJPEX010003524">
    <property type="protein sequence ID" value="CAG0922293.1"/>
    <property type="molecule type" value="Genomic_DNA"/>
</dbReference>
<organism evidence="3">
    <name type="scientific">Notodromas monacha</name>
    <dbReference type="NCBI Taxonomy" id="399045"/>
    <lineage>
        <taxon>Eukaryota</taxon>
        <taxon>Metazoa</taxon>
        <taxon>Ecdysozoa</taxon>
        <taxon>Arthropoda</taxon>
        <taxon>Crustacea</taxon>
        <taxon>Oligostraca</taxon>
        <taxon>Ostracoda</taxon>
        <taxon>Podocopa</taxon>
        <taxon>Podocopida</taxon>
        <taxon>Cypridocopina</taxon>
        <taxon>Cypridoidea</taxon>
        <taxon>Cyprididae</taxon>
        <taxon>Notodromas</taxon>
    </lineage>
</organism>
<dbReference type="Gene3D" id="3.40.50.1820">
    <property type="entry name" value="alpha/beta hydrolase"/>
    <property type="match status" value="1"/>
</dbReference>
<keyword evidence="1" id="KW-0325">Glycoprotein</keyword>
<feature type="domain" description="Carboxylesterase type B" evidence="2">
    <location>
        <begin position="42"/>
        <end position="196"/>
    </location>
</feature>
<dbReference type="EMBL" id="OA885561">
    <property type="protein sequence ID" value="CAD7282141.1"/>
    <property type="molecule type" value="Genomic_DNA"/>
</dbReference>
<accession>A0A7R9GGX0</accession>
<protein>
    <recommendedName>
        <fullName evidence="2">Carboxylesterase type B domain-containing protein</fullName>
    </recommendedName>
</protein>
<dbReference type="AlphaFoldDB" id="A0A7R9GGX0"/>
<evidence type="ECO:0000256" key="1">
    <source>
        <dbReference type="ARBA" id="ARBA00023180"/>
    </source>
</evidence>
<gene>
    <name evidence="3" type="ORF">NMOB1V02_LOCUS9772</name>
</gene>
<keyword evidence="4" id="KW-1185">Reference proteome</keyword>
<reference evidence="3" key="1">
    <citation type="submission" date="2020-11" db="EMBL/GenBank/DDBJ databases">
        <authorList>
            <person name="Tran Van P."/>
        </authorList>
    </citation>
    <scope>NUCLEOTIDE SEQUENCE</scope>
</reference>
<dbReference type="InterPro" id="IPR029058">
    <property type="entry name" value="AB_hydrolase_fold"/>
</dbReference>
<sequence length="230" mass="25823">MILVTQLFGCPNNGVTRPQFGGLGIGKAKDCPGWRLDQPALDYQQLFTDIFFGFGAYASALLHSKYSKAPAFLYSWDHCNQGAIRLVDFLNLMYTANLQFFINTNWNQRKIRIKSGRSHGDDIALLLNPFNSQPLTPADKAVKNLVSSLLISFATSTLSTDSSPQANGIEWQRFDANSRILLTFSENPSTRSVDYSKEYELLLAEWYEDYHTTPNGRQPGVPLLKDLMGI</sequence>
<evidence type="ECO:0000259" key="2">
    <source>
        <dbReference type="Pfam" id="PF00135"/>
    </source>
</evidence>
<name>A0A7R9GGX0_9CRUS</name>
<dbReference type="InterPro" id="IPR002018">
    <property type="entry name" value="CarbesteraseB"/>
</dbReference>
<evidence type="ECO:0000313" key="3">
    <source>
        <dbReference type="EMBL" id="CAD7282141.1"/>
    </source>
</evidence>
<dbReference type="Pfam" id="PF00135">
    <property type="entry name" value="COesterase"/>
    <property type="match status" value="1"/>
</dbReference>
<dbReference type="Proteomes" id="UP000678499">
    <property type="component" value="Unassembled WGS sequence"/>
</dbReference>
<proteinExistence type="predicted"/>